<evidence type="ECO:0000313" key="5">
    <source>
        <dbReference type="EMBL" id="WTU44591.1"/>
    </source>
</evidence>
<dbReference type="AlphaFoldDB" id="A0AAU2HAZ3"/>
<dbReference type="EMBL" id="CP108253">
    <property type="protein sequence ID" value="WTU44591.1"/>
    <property type="molecule type" value="Genomic_DNA"/>
</dbReference>
<sequence length="319" mass="35188">MLRLHFTAEDLLRVTFAAEPAPLMELGLAMAMLQRATVPEFSRWQRRARETLPREATALFGLVPPTARGPMFLDPLSKGLDDGLDLVRATPVSRIRAELDRVCPTHRPVTPWIRDLAVREREAWQTLEHAVRAAHSALINESWSRIEAGFQAERAWRTRLLARDGIRTTLAQLAAGGRWEGTVLVFPRHEQFDAVLSGHGLVLLPSVLWSRPLVALYEDAPSILIYPAVTPLPLLEEAPADPLGVLLGRTRAAILDLLPREHNTSDIAKELGISKASASEHTKALRDARLVATQRDGKAVWHCCTPLGLELLRGAGTAG</sequence>
<dbReference type="InterPro" id="IPR036388">
    <property type="entry name" value="WH-like_DNA-bd_sf"/>
</dbReference>
<dbReference type="Pfam" id="PF12840">
    <property type="entry name" value="HTH_20"/>
    <property type="match status" value="1"/>
</dbReference>
<protein>
    <submittedName>
        <fullName evidence="5">Winged helix-turn-helix domain-containing protein</fullName>
    </submittedName>
</protein>
<dbReference type="PANTHER" id="PTHR43132:SF8">
    <property type="entry name" value="HTH-TYPE TRANSCRIPTIONAL REGULATOR KMTR"/>
    <property type="match status" value="1"/>
</dbReference>
<dbReference type="PANTHER" id="PTHR43132">
    <property type="entry name" value="ARSENICAL RESISTANCE OPERON REPRESSOR ARSR-RELATED"/>
    <property type="match status" value="1"/>
</dbReference>
<dbReference type="SMART" id="SM00418">
    <property type="entry name" value="HTH_ARSR"/>
    <property type="match status" value="1"/>
</dbReference>
<gene>
    <name evidence="5" type="ORF">OHV25_35875</name>
</gene>
<organism evidence="5">
    <name type="scientific">Streptomyces sp. NBC_00060</name>
    <dbReference type="NCBI Taxonomy" id="2975636"/>
    <lineage>
        <taxon>Bacteria</taxon>
        <taxon>Bacillati</taxon>
        <taxon>Actinomycetota</taxon>
        <taxon>Actinomycetes</taxon>
        <taxon>Kitasatosporales</taxon>
        <taxon>Streptomycetaceae</taxon>
        <taxon>Streptomyces</taxon>
    </lineage>
</organism>
<name>A0AAU2HAZ3_9ACTN</name>
<dbReference type="PROSITE" id="PS50987">
    <property type="entry name" value="HTH_ARSR_2"/>
    <property type="match status" value="1"/>
</dbReference>
<feature type="domain" description="HTH arsR-type" evidence="4">
    <location>
        <begin position="231"/>
        <end position="319"/>
    </location>
</feature>
<reference evidence="5" key="1">
    <citation type="submission" date="2022-10" db="EMBL/GenBank/DDBJ databases">
        <title>The complete genomes of actinobacterial strains from the NBC collection.</title>
        <authorList>
            <person name="Joergensen T.S."/>
            <person name="Alvarez Arevalo M."/>
            <person name="Sterndorff E.B."/>
            <person name="Faurdal D."/>
            <person name="Vuksanovic O."/>
            <person name="Mourched A.-S."/>
            <person name="Charusanti P."/>
            <person name="Shaw S."/>
            <person name="Blin K."/>
            <person name="Weber T."/>
        </authorList>
    </citation>
    <scope>NUCLEOTIDE SEQUENCE</scope>
    <source>
        <strain evidence="5">NBC_00060</strain>
    </source>
</reference>
<evidence type="ECO:0000256" key="1">
    <source>
        <dbReference type="ARBA" id="ARBA00023015"/>
    </source>
</evidence>
<evidence type="ECO:0000256" key="3">
    <source>
        <dbReference type="ARBA" id="ARBA00023163"/>
    </source>
</evidence>
<keyword evidence="2" id="KW-0238">DNA-binding</keyword>
<dbReference type="SUPFAM" id="SSF46785">
    <property type="entry name" value="Winged helix' DNA-binding domain"/>
    <property type="match status" value="1"/>
</dbReference>
<proteinExistence type="predicted"/>
<dbReference type="InterPro" id="IPR001845">
    <property type="entry name" value="HTH_ArsR_DNA-bd_dom"/>
</dbReference>
<dbReference type="CDD" id="cd00090">
    <property type="entry name" value="HTH_ARSR"/>
    <property type="match status" value="1"/>
</dbReference>
<keyword evidence="1" id="KW-0805">Transcription regulation</keyword>
<dbReference type="InterPro" id="IPR011991">
    <property type="entry name" value="ArsR-like_HTH"/>
</dbReference>
<evidence type="ECO:0000259" key="4">
    <source>
        <dbReference type="PROSITE" id="PS50987"/>
    </source>
</evidence>
<dbReference type="GO" id="GO:0003677">
    <property type="term" value="F:DNA binding"/>
    <property type="evidence" value="ECO:0007669"/>
    <property type="project" value="UniProtKB-KW"/>
</dbReference>
<dbReference type="GO" id="GO:0003700">
    <property type="term" value="F:DNA-binding transcription factor activity"/>
    <property type="evidence" value="ECO:0007669"/>
    <property type="project" value="InterPro"/>
</dbReference>
<accession>A0AAU2HAZ3</accession>
<dbReference type="Gene3D" id="1.10.10.10">
    <property type="entry name" value="Winged helix-like DNA-binding domain superfamily/Winged helix DNA-binding domain"/>
    <property type="match status" value="1"/>
</dbReference>
<dbReference type="InterPro" id="IPR036390">
    <property type="entry name" value="WH_DNA-bd_sf"/>
</dbReference>
<evidence type="ECO:0000256" key="2">
    <source>
        <dbReference type="ARBA" id="ARBA00023125"/>
    </source>
</evidence>
<keyword evidence="3" id="KW-0804">Transcription</keyword>
<dbReference type="InterPro" id="IPR051011">
    <property type="entry name" value="Metal_resp_trans_reg"/>
</dbReference>